<name>A0AAF3EQC3_9BILA</name>
<dbReference type="Gene3D" id="3.10.100.10">
    <property type="entry name" value="Mannose-Binding Protein A, subunit A"/>
    <property type="match status" value="1"/>
</dbReference>
<evidence type="ECO:0000256" key="1">
    <source>
        <dbReference type="SAM" id="Coils"/>
    </source>
</evidence>
<proteinExistence type="predicted"/>
<feature type="coiled-coil region" evidence="1">
    <location>
        <begin position="38"/>
        <end position="79"/>
    </location>
</feature>
<keyword evidence="1" id="KW-0175">Coiled coil</keyword>
<dbReference type="SMART" id="SM00034">
    <property type="entry name" value="CLECT"/>
    <property type="match status" value="1"/>
</dbReference>
<dbReference type="SUPFAM" id="SSF56436">
    <property type="entry name" value="C-type lectin-like"/>
    <property type="match status" value="1"/>
</dbReference>
<evidence type="ECO:0000313" key="3">
    <source>
        <dbReference type="Proteomes" id="UP000887575"/>
    </source>
</evidence>
<sequence>MDNRSNPQRQADLEEIKKEMSQLAAKISQNQAYLMGKIAKLEADLIDERERNRELETKIAETIKKNEDLEAQLKTQNTEERDGKAKIGELEGEIERIKTVEIAKLQADLNQTMTFLDLLDLERWSYLAKTDSWYKVIGQEMAFDEAEAYCASRRSRLVSIHSQEENDFVWKLVKTVPSNWAFWIGLKRNPNKGNAFEWMDGSSVDFTNWYLGEPDSRAHALFNSHTGKWAQLPPTYHAAFICKRSSQF</sequence>
<dbReference type="PANTHER" id="PTHR22803">
    <property type="entry name" value="MANNOSE, PHOSPHOLIPASE, LECTIN RECEPTOR RELATED"/>
    <property type="match status" value="1"/>
</dbReference>
<reference evidence="4" key="1">
    <citation type="submission" date="2024-02" db="UniProtKB">
        <authorList>
            <consortium name="WormBaseParasite"/>
        </authorList>
    </citation>
    <scope>IDENTIFICATION</scope>
</reference>
<keyword evidence="3" id="KW-1185">Reference proteome</keyword>
<dbReference type="CDD" id="cd00037">
    <property type="entry name" value="CLECT"/>
    <property type="match status" value="1"/>
</dbReference>
<organism evidence="3 4">
    <name type="scientific">Mesorhabditis belari</name>
    <dbReference type="NCBI Taxonomy" id="2138241"/>
    <lineage>
        <taxon>Eukaryota</taxon>
        <taxon>Metazoa</taxon>
        <taxon>Ecdysozoa</taxon>
        <taxon>Nematoda</taxon>
        <taxon>Chromadorea</taxon>
        <taxon>Rhabditida</taxon>
        <taxon>Rhabditina</taxon>
        <taxon>Rhabditomorpha</taxon>
        <taxon>Rhabditoidea</taxon>
        <taxon>Rhabditidae</taxon>
        <taxon>Mesorhabditinae</taxon>
        <taxon>Mesorhabditis</taxon>
    </lineage>
</organism>
<evidence type="ECO:0000259" key="2">
    <source>
        <dbReference type="PROSITE" id="PS50041"/>
    </source>
</evidence>
<feature type="domain" description="C-type lectin" evidence="2">
    <location>
        <begin position="134"/>
        <end position="243"/>
    </location>
</feature>
<dbReference type="AlphaFoldDB" id="A0AAF3EQC3"/>
<dbReference type="PROSITE" id="PS50041">
    <property type="entry name" value="C_TYPE_LECTIN_2"/>
    <property type="match status" value="1"/>
</dbReference>
<accession>A0AAF3EQC3</accession>
<dbReference type="InterPro" id="IPR016186">
    <property type="entry name" value="C-type_lectin-like/link_sf"/>
</dbReference>
<dbReference type="Proteomes" id="UP000887575">
    <property type="component" value="Unassembled WGS sequence"/>
</dbReference>
<dbReference type="InterPro" id="IPR050111">
    <property type="entry name" value="C-type_lectin/snaclec_domain"/>
</dbReference>
<evidence type="ECO:0000313" key="4">
    <source>
        <dbReference type="WBParaSite" id="MBELARI_LOCUS16288"/>
    </source>
</evidence>
<protein>
    <recommendedName>
        <fullName evidence="2">C-type lectin domain-containing protein</fullName>
    </recommendedName>
</protein>
<dbReference type="Pfam" id="PF00059">
    <property type="entry name" value="Lectin_C"/>
    <property type="match status" value="1"/>
</dbReference>
<dbReference type="InterPro" id="IPR016187">
    <property type="entry name" value="CTDL_fold"/>
</dbReference>
<dbReference type="WBParaSite" id="MBELARI_LOCUS16288">
    <property type="protein sequence ID" value="MBELARI_LOCUS16288"/>
    <property type="gene ID" value="MBELARI_LOCUS16288"/>
</dbReference>
<dbReference type="InterPro" id="IPR001304">
    <property type="entry name" value="C-type_lectin-like"/>
</dbReference>